<dbReference type="EMBL" id="CP142433">
    <property type="protein sequence ID" value="XBC45785.1"/>
    <property type="molecule type" value="Genomic_DNA"/>
</dbReference>
<dbReference type="PANTHER" id="PTHR32502:SF23">
    <property type="entry name" value="TRANSPORT PROTEIN, PTS SYSTEM"/>
    <property type="match status" value="1"/>
</dbReference>
<protein>
    <submittedName>
        <fullName evidence="2">PTS system mannose/fructose/sorbose family transporter subunit IID</fullName>
    </submittedName>
</protein>
<gene>
    <name evidence="2" type="ORF">VUQ08_08070</name>
</gene>
<feature type="transmembrane region" description="Helical" evidence="1">
    <location>
        <begin position="138"/>
        <end position="160"/>
    </location>
</feature>
<dbReference type="Pfam" id="PF03613">
    <property type="entry name" value="EIID-AGA"/>
    <property type="match status" value="1"/>
</dbReference>
<dbReference type="InterPro" id="IPR050303">
    <property type="entry name" value="GatZ_KbaZ_carbometab"/>
</dbReference>
<keyword evidence="1" id="KW-0812">Transmembrane</keyword>
<sequence length="270" mass="29513">MGSKKHLLSKKDYLNVTLRSYILQNGFNYTNYQGTGYANILFPALKKIYKDDSDKLKKTTISNIEFYNVNPQTVPFVSSLQLALLDNGEDVENVRTIKMALMGPLAGIGDALSQFGIAPLLSTIFASMAMSGVSVAPLLFLFSIVGINLIVKLFLGWLGFKMGTDAIEMISSQISKISRAANIVGVTVISGLAVKFVKANLAIEYSTMIDGEEQIVALQEVFDQILPNILPAGVTLLCFYLIQKKGWNVYKVLALLIILGIALSYLGILQ</sequence>
<name>A0AB74TNV0_9LACT</name>
<dbReference type="GO" id="GO:0005886">
    <property type="term" value="C:plasma membrane"/>
    <property type="evidence" value="ECO:0007669"/>
    <property type="project" value="TreeGrafter"/>
</dbReference>
<feature type="transmembrane region" description="Helical" evidence="1">
    <location>
        <begin position="249"/>
        <end position="268"/>
    </location>
</feature>
<feature type="transmembrane region" description="Helical" evidence="1">
    <location>
        <begin position="105"/>
        <end position="126"/>
    </location>
</feature>
<dbReference type="PROSITE" id="PS51108">
    <property type="entry name" value="PTS_EIID"/>
    <property type="match status" value="1"/>
</dbReference>
<dbReference type="AlphaFoldDB" id="A0AB74TNV0"/>
<reference evidence="2" key="1">
    <citation type="submission" date="2023-12" db="EMBL/GenBank/DDBJ databases">
        <title>Dolosigranulum savutii sp. nov. isolated from human upper respiratory samples collected in Botswana.</title>
        <authorList>
            <person name="Kelly M.S."/>
        </authorList>
    </citation>
    <scope>NUCLEOTIDE SEQUENCE</scope>
    <source>
        <strain evidence="2">MSK433</strain>
    </source>
</reference>
<keyword evidence="1" id="KW-1133">Transmembrane helix</keyword>
<feature type="transmembrane region" description="Helical" evidence="1">
    <location>
        <begin position="225"/>
        <end position="242"/>
    </location>
</feature>
<proteinExistence type="predicted"/>
<dbReference type="GO" id="GO:0009401">
    <property type="term" value="P:phosphoenolpyruvate-dependent sugar phosphotransferase system"/>
    <property type="evidence" value="ECO:0007669"/>
    <property type="project" value="InterPro"/>
</dbReference>
<dbReference type="PANTHER" id="PTHR32502">
    <property type="entry name" value="N-ACETYLGALACTOSAMINE PERMEASE II COMPONENT-RELATED"/>
    <property type="match status" value="1"/>
</dbReference>
<evidence type="ECO:0000313" key="2">
    <source>
        <dbReference type="EMBL" id="XBC45785.1"/>
    </source>
</evidence>
<organism evidence="2">
    <name type="scientific">Dolosigranulum savutiense</name>
    <dbReference type="NCBI Taxonomy" id="3110288"/>
    <lineage>
        <taxon>Bacteria</taxon>
        <taxon>Bacillati</taxon>
        <taxon>Bacillota</taxon>
        <taxon>Bacilli</taxon>
        <taxon>Lactobacillales</taxon>
        <taxon>Carnobacteriaceae</taxon>
        <taxon>Dolosigranulum</taxon>
    </lineage>
</organism>
<feature type="transmembrane region" description="Helical" evidence="1">
    <location>
        <begin position="180"/>
        <end position="197"/>
    </location>
</feature>
<accession>A0AB74TNV0</accession>
<dbReference type="RefSeq" id="WP_347300203.1">
    <property type="nucleotide sequence ID" value="NZ_CP142433.1"/>
</dbReference>
<keyword evidence="1" id="KW-0472">Membrane</keyword>
<evidence type="ECO:0000256" key="1">
    <source>
        <dbReference type="SAM" id="Phobius"/>
    </source>
</evidence>
<dbReference type="InterPro" id="IPR004704">
    <property type="entry name" value="PTS_IID_man"/>
</dbReference>